<dbReference type="InterPro" id="IPR027640">
    <property type="entry name" value="Kinesin-like_fam"/>
</dbReference>
<evidence type="ECO:0000256" key="3">
    <source>
        <dbReference type="ARBA" id="ARBA00023054"/>
    </source>
</evidence>
<gene>
    <name evidence="9" type="ORF">QYM36_006742</name>
</gene>
<feature type="compositionally biased region" description="Basic and acidic residues" evidence="7">
    <location>
        <begin position="110"/>
        <end position="125"/>
    </location>
</feature>
<evidence type="ECO:0000256" key="2">
    <source>
        <dbReference type="ARBA" id="ARBA00022701"/>
    </source>
</evidence>
<dbReference type="SUPFAM" id="SSF52540">
    <property type="entry name" value="P-loop containing nucleoside triphosphate hydrolases"/>
    <property type="match status" value="1"/>
</dbReference>
<name>A0AA88IB76_ARTSF</name>
<dbReference type="AlphaFoldDB" id="A0AA88IB76"/>
<dbReference type="InterPro" id="IPR027417">
    <property type="entry name" value="P-loop_NTPase"/>
</dbReference>
<dbReference type="InterPro" id="IPR001752">
    <property type="entry name" value="Kinesin_motor_dom"/>
</dbReference>
<sequence>MNIEDIPYGDLKLTRMLQEFLGGNPRTTRYICCSPAAFNEAETKLTLEFDHRVKTVKNAAKVNEELTAEELKRQYEEEKENARKCKEIMKKLEEELLRKKANATQRIRKKNGEKAQDKEKAEKLEDFISDSNPEIEIASRKKQVLGFINQIAI</sequence>
<evidence type="ECO:0000256" key="6">
    <source>
        <dbReference type="PROSITE-ProRule" id="PRU00283"/>
    </source>
</evidence>
<dbReference type="PANTHER" id="PTHR47968:SF36">
    <property type="entry name" value="KINESIN HEAVY CHAIN ISOFORM X1"/>
    <property type="match status" value="1"/>
</dbReference>
<keyword evidence="5" id="KW-0206">Cytoskeleton</keyword>
<dbReference type="GO" id="GO:0007018">
    <property type="term" value="P:microtubule-based movement"/>
    <property type="evidence" value="ECO:0007669"/>
    <property type="project" value="InterPro"/>
</dbReference>
<evidence type="ECO:0000313" key="9">
    <source>
        <dbReference type="EMBL" id="KAK2718052.1"/>
    </source>
</evidence>
<dbReference type="PANTHER" id="PTHR47968">
    <property type="entry name" value="CENTROMERE PROTEIN E"/>
    <property type="match status" value="1"/>
</dbReference>
<keyword evidence="3" id="KW-0175">Coiled coil</keyword>
<dbReference type="Gene3D" id="1.20.58.1980">
    <property type="match status" value="1"/>
</dbReference>
<keyword evidence="5" id="KW-0963">Cytoplasm</keyword>
<evidence type="ECO:0000256" key="1">
    <source>
        <dbReference type="ARBA" id="ARBA00004245"/>
    </source>
</evidence>
<evidence type="ECO:0000313" key="10">
    <source>
        <dbReference type="Proteomes" id="UP001187531"/>
    </source>
</evidence>
<dbReference type="GO" id="GO:0005874">
    <property type="term" value="C:microtubule"/>
    <property type="evidence" value="ECO:0007669"/>
    <property type="project" value="UniProtKB-KW"/>
</dbReference>
<dbReference type="Proteomes" id="UP001187531">
    <property type="component" value="Unassembled WGS sequence"/>
</dbReference>
<evidence type="ECO:0000256" key="7">
    <source>
        <dbReference type="SAM" id="MobiDB-lite"/>
    </source>
</evidence>
<feature type="domain" description="Kinesin motor" evidence="8">
    <location>
        <begin position="1"/>
        <end position="56"/>
    </location>
</feature>
<comment type="caution">
    <text evidence="9">The sequence shown here is derived from an EMBL/GenBank/DDBJ whole genome shotgun (WGS) entry which is preliminary data.</text>
</comment>
<dbReference type="GO" id="GO:0005524">
    <property type="term" value="F:ATP binding"/>
    <property type="evidence" value="ECO:0007669"/>
    <property type="project" value="InterPro"/>
</dbReference>
<reference evidence="9" key="1">
    <citation type="submission" date="2023-07" db="EMBL/GenBank/DDBJ databases">
        <title>Chromosome-level genome assembly of Artemia franciscana.</title>
        <authorList>
            <person name="Jo E."/>
        </authorList>
    </citation>
    <scope>NUCLEOTIDE SEQUENCE</scope>
    <source>
        <tissue evidence="9">Whole body</tissue>
    </source>
</reference>
<dbReference type="GO" id="GO:0008017">
    <property type="term" value="F:microtubule binding"/>
    <property type="evidence" value="ECO:0007669"/>
    <property type="project" value="InterPro"/>
</dbReference>
<evidence type="ECO:0000256" key="5">
    <source>
        <dbReference type="ARBA" id="ARBA00023212"/>
    </source>
</evidence>
<dbReference type="PROSITE" id="PS50067">
    <property type="entry name" value="KINESIN_MOTOR_2"/>
    <property type="match status" value="1"/>
</dbReference>
<protein>
    <recommendedName>
        <fullName evidence="8">Kinesin motor domain-containing protein</fullName>
    </recommendedName>
</protein>
<dbReference type="EMBL" id="JAVRJZ010000010">
    <property type="protein sequence ID" value="KAK2718052.1"/>
    <property type="molecule type" value="Genomic_DNA"/>
</dbReference>
<comment type="subcellular location">
    <subcellularLocation>
        <location evidence="1">Cytoplasm</location>
        <location evidence="1">Cytoskeleton</location>
    </subcellularLocation>
</comment>
<accession>A0AA88IB76</accession>
<evidence type="ECO:0000259" key="8">
    <source>
        <dbReference type="PROSITE" id="PS50067"/>
    </source>
</evidence>
<comment type="caution">
    <text evidence="6">Lacks conserved residue(s) required for the propagation of feature annotation.</text>
</comment>
<keyword evidence="2" id="KW-0493">Microtubule</keyword>
<dbReference type="GO" id="GO:0003777">
    <property type="term" value="F:microtubule motor activity"/>
    <property type="evidence" value="ECO:0007669"/>
    <property type="project" value="InterPro"/>
</dbReference>
<evidence type="ECO:0000256" key="4">
    <source>
        <dbReference type="ARBA" id="ARBA00023175"/>
    </source>
</evidence>
<keyword evidence="10" id="KW-1185">Reference proteome</keyword>
<comment type="similarity">
    <text evidence="6">Belongs to the TRAFAC class myosin-kinesin ATPase superfamily. Kinesin family.</text>
</comment>
<proteinExistence type="inferred from homology"/>
<feature type="region of interest" description="Disordered" evidence="7">
    <location>
        <begin position="104"/>
        <end position="125"/>
    </location>
</feature>
<keyword evidence="4" id="KW-0505">Motor protein</keyword>
<organism evidence="9 10">
    <name type="scientific">Artemia franciscana</name>
    <name type="common">Brine shrimp</name>
    <name type="synonym">Artemia sanfranciscana</name>
    <dbReference type="NCBI Taxonomy" id="6661"/>
    <lineage>
        <taxon>Eukaryota</taxon>
        <taxon>Metazoa</taxon>
        <taxon>Ecdysozoa</taxon>
        <taxon>Arthropoda</taxon>
        <taxon>Crustacea</taxon>
        <taxon>Branchiopoda</taxon>
        <taxon>Anostraca</taxon>
        <taxon>Artemiidae</taxon>
        <taxon>Artemia</taxon>
    </lineage>
</organism>
<dbReference type="Pfam" id="PF00225">
    <property type="entry name" value="Kinesin"/>
    <property type="match status" value="1"/>
</dbReference>